<dbReference type="EMBL" id="GG698529">
    <property type="protein sequence ID" value="EGD99998.1"/>
    <property type="molecule type" value="Genomic_DNA"/>
</dbReference>
<dbReference type="Proteomes" id="UP000009172">
    <property type="component" value="Unassembled WGS sequence"/>
</dbReference>
<name>F2S8U9_TRIT1</name>
<proteinExistence type="predicted"/>
<feature type="region of interest" description="Disordered" evidence="1">
    <location>
        <begin position="268"/>
        <end position="303"/>
    </location>
</feature>
<feature type="compositionally biased region" description="Basic residues" evidence="1">
    <location>
        <begin position="135"/>
        <end position="149"/>
    </location>
</feature>
<feature type="compositionally biased region" description="Acidic residues" evidence="1">
    <location>
        <begin position="169"/>
        <end position="192"/>
    </location>
</feature>
<feature type="region of interest" description="Disordered" evidence="1">
    <location>
        <begin position="33"/>
        <end position="54"/>
    </location>
</feature>
<reference evidence="4" key="1">
    <citation type="journal article" date="2012" name="MBio">
        <title>Comparative genome analysis of Trichophyton rubrum and related dermatophytes reveals candidate genes involved in infection.</title>
        <authorList>
            <person name="Martinez D.A."/>
            <person name="Oliver B.G."/>
            <person name="Graeser Y."/>
            <person name="Goldberg J.M."/>
            <person name="Li W."/>
            <person name="Martinez-Rossi N.M."/>
            <person name="Monod M."/>
            <person name="Shelest E."/>
            <person name="Barton R.C."/>
            <person name="Birch E."/>
            <person name="Brakhage A.A."/>
            <person name="Chen Z."/>
            <person name="Gurr S.J."/>
            <person name="Heiman D."/>
            <person name="Heitman J."/>
            <person name="Kosti I."/>
            <person name="Rossi A."/>
            <person name="Saif S."/>
            <person name="Samalova M."/>
            <person name="Saunders C.W."/>
            <person name="Shea T."/>
            <person name="Summerbell R.C."/>
            <person name="Xu J."/>
            <person name="Young S."/>
            <person name="Zeng Q."/>
            <person name="Birren B.W."/>
            <person name="Cuomo C.A."/>
            <person name="White T.C."/>
        </authorList>
    </citation>
    <scope>NUCLEOTIDE SEQUENCE [LARGE SCALE GENOMIC DNA]</scope>
    <source>
        <strain evidence="4">CBS 112818</strain>
    </source>
</reference>
<dbReference type="AlphaFoldDB" id="F2S8U9"/>
<feature type="region of interest" description="Disordered" evidence="1">
    <location>
        <begin position="76"/>
        <end position="101"/>
    </location>
</feature>
<feature type="compositionally biased region" description="Basic and acidic residues" evidence="1">
    <location>
        <begin position="155"/>
        <end position="168"/>
    </location>
</feature>
<evidence type="ECO:0000256" key="2">
    <source>
        <dbReference type="SAM" id="Phobius"/>
    </source>
</evidence>
<feature type="compositionally biased region" description="Acidic residues" evidence="1">
    <location>
        <begin position="77"/>
        <end position="101"/>
    </location>
</feature>
<feature type="region of interest" description="Disordered" evidence="1">
    <location>
        <begin position="1"/>
        <end position="20"/>
    </location>
</feature>
<keyword evidence="2" id="KW-1133">Transmembrane helix</keyword>
<accession>F2S8U9</accession>
<feature type="transmembrane region" description="Helical" evidence="2">
    <location>
        <begin position="214"/>
        <end position="235"/>
    </location>
</feature>
<feature type="transmembrane region" description="Helical" evidence="2">
    <location>
        <begin position="389"/>
        <end position="411"/>
    </location>
</feature>
<feature type="compositionally biased region" description="Basic residues" evidence="1">
    <location>
        <begin position="276"/>
        <end position="302"/>
    </location>
</feature>
<evidence type="ECO:0000256" key="1">
    <source>
        <dbReference type="SAM" id="MobiDB-lite"/>
    </source>
</evidence>
<keyword evidence="2" id="KW-0812">Transmembrane</keyword>
<protein>
    <submittedName>
        <fullName evidence="3">Uncharacterized protein</fullName>
    </submittedName>
</protein>
<gene>
    <name evidence="3" type="ORF">TESG_07326</name>
</gene>
<dbReference type="OrthoDB" id="4174420at2759"/>
<dbReference type="HOGENOM" id="CLU_601573_0_0_1"/>
<keyword evidence="2" id="KW-0472">Membrane</keyword>
<keyword evidence="4" id="KW-1185">Reference proteome</keyword>
<evidence type="ECO:0000313" key="3">
    <source>
        <dbReference type="EMBL" id="EGD99998.1"/>
    </source>
</evidence>
<feature type="region of interest" description="Disordered" evidence="1">
    <location>
        <begin position="131"/>
        <end position="192"/>
    </location>
</feature>
<evidence type="ECO:0000313" key="4">
    <source>
        <dbReference type="Proteomes" id="UP000009172"/>
    </source>
</evidence>
<organism evidence="3 4">
    <name type="scientific">Trichophyton tonsurans (strain CBS 112818)</name>
    <name type="common">Scalp ringworm fungus</name>
    <dbReference type="NCBI Taxonomy" id="647933"/>
    <lineage>
        <taxon>Eukaryota</taxon>
        <taxon>Fungi</taxon>
        <taxon>Dikarya</taxon>
        <taxon>Ascomycota</taxon>
        <taxon>Pezizomycotina</taxon>
        <taxon>Eurotiomycetes</taxon>
        <taxon>Eurotiomycetidae</taxon>
        <taxon>Onygenales</taxon>
        <taxon>Arthrodermataceae</taxon>
        <taxon>Trichophyton</taxon>
    </lineage>
</organism>
<sequence length="455" mass="50387">MKTRSKMPPQAMSYTPSYANDEHRRIAAAALQLSRLHPPGSVSSSGAPEPGADGAVRVPQAAYILDSGCVDVPVDIEVVDEDADAADADADDDDDDDTDRDAEDWRRIKMLAAGSTTGSTEASQLRTDLLSHSHSLSHSRRSHQSHRSRPSQQSRRQDYHSEEDKHDDDNEEDDDDDDDEEEEEEVDEDELEPGCSHENAFFVLLRISFYLPPFTIFAALYALISLIFLLLAIPLRLCPPSHFFKPPTSLTEQVCRLLVPLLRLNRKTITSSTNNHNRRRRSSSSSRHHHNHHAKRSRRHYSAHSSLPASALTSPRQSYTISTSTPVSASFSSSTIPTQPVTATDSACIPASTTTPATATVTTTTTTASRLYPNYSAPMLVVVHLLSPLLLPPTLLAAWICACFWIFVMIMGNPDGKEKTDDGRAAVLAVRNWWCLWLASARRKRRKRDPEAGAV</sequence>